<evidence type="ECO:0000313" key="1">
    <source>
        <dbReference type="EMBL" id="MBM3275070.1"/>
    </source>
</evidence>
<name>A0A937X6H5_9BACT</name>
<dbReference type="EMBL" id="VGJX01000430">
    <property type="protein sequence ID" value="MBM3275070.1"/>
    <property type="molecule type" value="Genomic_DNA"/>
</dbReference>
<proteinExistence type="predicted"/>
<organism evidence="1 2">
    <name type="scientific">Candidatus Tanganyikabacteria bacterium</name>
    <dbReference type="NCBI Taxonomy" id="2961651"/>
    <lineage>
        <taxon>Bacteria</taxon>
        <taxon>Bacillati</taxon>
        <taxon>Candidatus Sericytochromatia</taxon>
        <taxon>Candidatus Tanganyikabacteria</taxon>
    </lineage>
</organism>
<reference evidence="1 2" key="1">
    <citation type="submission" date="2019-03" db="EMBL/GenBank/DDBJ databases">
        <title>Lake Tanganyika Metagenome-Assembled Genomes (MAGs).</title>
        <authorList>
            <person name="Tran P."/>
        </authorList>
    </citation>
    <scope>NUCLEOTIDE SEQUENCE [LARGE SCALE GENOMIC DNA]</scope>
    <source>
        <strain evidence="1">K_DeepCast_65m_m2_236</strain>
    </source>
</reference>
<feature type="non-terminal residue" evidence="1">
    <location>
        <position position="1"/>
    </location>
</feature>
<sequence>LGFLKEGVLREALKLRGQYVDLDTFALLQHEWVEAHRPV</sequence>
<comment type="caution">
    <text evidence="1">The sequence shown here is derived from an EMBL/GenBank/DDBJ whole genome shotgun (WGS) entry which is preliminary data.</text>
</comment>
<evidence type="ECO:0000313" key="2">
    <source>
        <dbReference type="Proteomes" id="UP000703893"/>
    </source>
</evidence>
<gene>
    <name evidence="1" type="ORF">FJZ00_07945</name>
</gene>
<accession>A0A937X6H5</accession>
<dbReference type="AlphaFoldDB" id="A0A937X6H5"/>
<dbReference type="Gene3D" id="3.40.630.30">
    <property type="match status" value="1"/>
</dbReference>
<protein>
    <submittedName>
        <fullName evidence="1">N-acetyltransferase</fullName>
    </submittedName>
</protein>
<dbReference type="Proteomes" id="UP000703893">
    <property type="component" value="Unassembled WGS sequence"/>
</dbReference>